<dbReference type="AlphaFoldDB" id="A0A1H0RR73"/>
<name>A0A1H0RR73_9BURK</name>
<organism evidence="1 2">
    <name type="scientific">Paracidovorax cattleyae</name>
    <dbReference type="NCBI Taxonomy" id="80868"/>
    <lineage>
        <taxon>Bacteria</taxon>
        <taxon>Pseudomonadati</taxon>
        <taxon>Pseudomonadota</taxon>
        <taxon>Betaproteobacteria</taxon>
        <taxon>Burkholderiales</taxon>
        <taxon>Comamonadaceae</taxon>
        <taxon>Paracidovorax</taxon>
    </lineage>
</organism>
<proteinExistence type="predicted"/>
<evidence type="ECO:0000313" key="1">
    <source>
        <dbReference type="EMBL" id="SDP31466.1"/>
    </source>
</evidence>
<gene>
    <name evidence="1" type="ORF">SAMN04489708_110179</name>
</gene>
<evidence type="ECO:0000313" key="2">
    <source>
        <dbReference type="Proteomes" id="UP000199317"/>
    </source>
</evidence>
<dbReference type="RefSeq" id="WP_092834394.1">
    <property type="nucleotide sequence ID" value="NZ_CP028290.1"/>
</dbReference>
<dbReference type="EMBL" id="FNJL01000010">
    <property type="protein sequence ID" value="SDP31466.1"/>
    <property type="molecule type" value="Genomic_DNA"/>
</dbReference>
<protein>
    <submittedName>
        <fullName evidence="1">Uncharacterized protein</fullName>
    </submittedName>
</protein>
<reference evidence="2" key="1">
    <citation type="submission" date="2016-10" db="EMBL/GenBank/DDBJ databases">
        <authorList>
            <person name="Varghese N."/>
            <person name="Submissions S."/>
        </authorList>
    </citation>
    <scope>NUCLEOTIDE SEQUENCE [LARGE SCALE GENOMIC DNA]</scope>
    <source>
        <strain evidence="2">DSM 17101</strain>
    </source>
</reference>
<dbReference type="OrthoDB" id="3824278at2"/>
<dbReference type="Proteomes" id="UP000199317">
    <property type="component" value="Unassembled WGS sequence"/>
</dbReference>
<keyword evidence="2" id="KW-1185">Reference proteome</keyword>
<accession>A0A1H0RR73</accession>
<sequence>MAYAQPLASARARGHSLPHADAIRKVDFSTYLLARDGLGVQLIEEFCDRDPIRHIAVRYADLLGQGDEQAVVEATTCAMGTGGADITEVFRRLPDGRLASLPIDDTGYQGGDLYEGQRRTPRLEVRRGRLTRWFVRYGEGAEGGAPQIRRTITYRWSRDRFVIDSVKDGTIGASGPAMADRDAAAPSL</sequence>